<gene>
    <name evidence="3" type="ORF">RSSM_04681</name>
</gene>
<feature type="region of interest" description="Disordered" evidence="1">
    <location>
        <begin position="693"/>
        <end position="714"/>
    </location>
</feature>
<proteinExistence type="predicted"/>
<evidence type="ECO:0000256" key="1">
    <source>
        <dbReference type="SAM" id="MobiDB-lite"/>
    </source>
</evidence>
<keyword evidence="2" id="KW-1133">Transmembrane helix</keyword>
<keyword evidence="2" id="KW-0812">Transmembrane</keyword>
<feature type="transmembrane region" description="Helical" evidence="2">
    <location>
        <begin position="83"/>
        <end position="105"/>
    </location>
</feature>
<evidence type="ECO:0000256" key="2">
    <source>
        <dbReference type="SAM" id="Phobius"/>
    </source>
</evidence>
<feature type="transmembrane region" description="Helical" evidence="2">
    <location>
        <begin position="179"/>
        <end position="199"/>
    </location>
</feature>
<comment type="caution">
    <text evidence="3">The sequence shown here is derived from an EMBL/GenBank/DDBJ whole genome shotgun (WGS) entry which is preliminary data.</text>
</comment>
<dbReference type="EMBL" id="ANOH01000320">
    <property type="protein sequence ID" value="EMI53876.1"/>
    <property type="molecule type" value="Genomic_DNA"/>
</dbReference>
<sequence>MSGADWSNDARSTMLLGSPRDVGHGQQPPARSEMLPQTKSAIERFADRRARLQFLRGVLLGVAALVVGMLVVVLLDYGFRMGTMIRCALAISVDVVVVAVAWFGGVRASRRRDWREVALSMEAVTPELRERLLSAVELEDPRVANGSVDFRGKLQTGVASDLSKVEIGRMLPWALIRRSVWLVAGLIAVIAGVSAIPSLQMPRRMARAFVPFVPIERASFTKVEIVEPSPASAIVAEGDLVSVAAALQHLGGHAVELQWRDEDGRQGNQIMAARDHATATMSSDESPDDVQQDWEDERRFFAANVQVDKAMVHYRVVAADAETLWQTLTPMPRPRVLEFEKRYRFPSYTKLPDRVVVDQHGDLEAIVGTRADVTVRFDQPVRAAEVSFGDVEADVKVPMTPVEGDPTRFQYRVAVTTPGAYRINAVSSESGFDNPFLPRWAIDPVSDQSPAASWASDVDRRQICSPAAVLRLRGRVEDDLPMDRVIFQYARDDDSVRERSLPIDPAEDNHVFAFEWDMEDLSATGTAGEVLPAGTRLKARLIALDRAGHRGASEWLHLFIDSADFDAKRHDELFELHAFTQDVNRWWSDLDRWVRQSVENLQRDANGNEVTATPSQVMPMEELNALAERWRRIAGTASANGEVHDVDGELSLRKLVVRTNDPVAADRWVMLDRAVSKQIGKLFDVAENLESARSNVTQESQPTARQLSSSVEAVRDSLSQTQSFAGEVRDFGSQSRG</sequence>
<organism evidence="3 4">
    <name type="scientific">Rhodopirellula sallentina SM41</name>
    <dbReference type="NCBI Taxonomy" id="1263870"/>
    <lineage>
        <taxon>Bacteria</taxon>
        <taxon>Pseudomonadati</taxon>
        <taxon>Planctomycetota</taxon>
        <taxon>Planctomycetia</taxon>
        <taxon>Pirellulales</taxon>
        <taxon>Pirellulaceae</taxon>
        <taxon>Rhodopirellula</taxon>
    </lineage>
</organism>
<dbReference type="AlphaFoldDB" id="M5U7M8"/>
<name>M5U7M8_9BACT</name>
<protein>
    <submittedName>
        <fullName evidence="3">IgA-specific metalloendopeptidase</fullName>
    </submittedName>
</protein>
<dbReference type="Proteomes" id="UP000011885">
    <property type="component" value="Unassembled WGS sequence"/>
</dbReference>
<feature type="transmembrane region" description="Helical" evidence="2">
    <location>
        <begin position="54"/>
        <end position="77"/>
    </location>
</feature>
<evidence type="ECO:0000313" key="4">
    <source>
        <dbReference type="Proteomes" id="UP000011885"/>
    </source>
</evidence>
<keyword evidence="2" id="KW-0472">Membrane</keyword>
<feature type="non-terminal residue" evidence="3">
    <location>
        <position position="737"/>
    </location>
</feature>
<accession>M5U7M8</accession>
<keyword evidence="4" id="KW-1185">Reference proteome</keyword>
<evidence type="ECO:0000313" key="3">
    <source>
        <dbReference type="EMBL" id="EMI53876.1"/>
    </source>
</evidence>
<reference evidence="3 4" key="1">
    <citation type="journal article" date="2013" name="Mar. Genomics">
        <title>Expression of sulfatases in Rhodopirellula baltica and the diversity of sulfatases in the genus Rhodopirellula.</title>
        <authorList>
            <person name="Wegner C.E."/>
            <person name="Richter-Heitmann T."/>
            <person name="Klindworth A."/>
            <person name="Klockow C."/>
            <person name="Richter M."/>
            <person name="Achstetter T."/>
            <person name="Glockner F.O."/>
            <person name="Harder J."/>
        </authorList>
    </citation>
    <scope>NUCLEOTIDE SEQUENCE [LARGE SCALE GENOMIC DNA]</scope>
    <source>
        <strain evidence="3 4">SM41</strain>
    </source>
</reference>